<dbReference type="AlphaFoldDB" id="A0A835Q9J2"/>
<accession>A0A835Q9J2</accession>
<evidence type="ECO:0000313" key="2">
    <source>
        <dbReference type="Proteomes" id="UP000636800"/>
    </source>
</evidence>
<sequence>MADCSVIATVRWDAVTSMLNLTKVKQNSFIQDKNEILQKLRTKAELESQCGQLETIERQVLPVQFHDARHRNKHRTIPPSRCQKRRRMTPFVPAMSRRRKGSTTVTTATDCLQNEPNWCVLMYRYGLIWIPTGLSY</sequence>
<evidence type="ECO:0000313" key="1">
    <source>
        <dbReference type="EMBL" id="KAG0466666.1"/>
    </source>
</evidence>
<reference evidence="1 2" key="1">
    <citation type="journal article" date="2020" name="Nat. Food">
        <title>A phased Vanilla planifolia genome enables genetic improvement of flavour and production.</title>
        <authorList>
            <person name="Hasing T."/>
            <person name="Tang H."/>
            <person name="Brym M."/>
            <person name="Khazi F."/>
            <person name="Huang T."/>
            <person name="Chambers A.H."/>
        </authorList>
    </citation>
    <scope>NUCLEOTIDE SEQUENCE [LARGE SCALE GENOMIC DNA]</scope>
    <source>
        <tissue evidence="1">Leaf</tissue>
    </source>
</reference>
<dbReference type="Proteomes" id="UP000636800">
    <property type="component" value="Unassembled WGS sequence"/>
</dbReference>
<organism evidence="1 2">
    <name type="scientific">Vanilla planifolia</name>
    <name type="common">Vanilla</name>
    <dbReference type="NCBI Taxonomy" id="51239"/>
    <lineage>
        <taxon>Eukaryota</taxon>
        <taxon>Viridiplantae</taxon>
        <taxon>Streptophyta</taxon>
        <taxon>Embryophyta</taxon>
        <taxon>Tracheophyta</taxon>
        <taxon>Spermatophyta</taxon>
        <taxon>Magnoliopsida</taxon>
        <taxon>Liliopsida</taxon>
        <taxon>Asparagales</taxon>
        <taxon>Orchidaceae</taxon>
        <taxon>Vanilloideae</taxon>
        <taxon>Vanilleae</taxon>
        <taxon>Vanilla</taxon>
    </lineage>
</organism>
<name>A0A835Q9J2_VANPL</name>
<proteinExistence type="predicted"/>
<keyword evidence="2" id="KW-1185">Reference proteome</keyword>
<dbReference type="OrthoDB" id="1928151at2759"/>
<protein>
    <submittedName>
        <fullName evidence="1">Uncharacterized protein</fullName>
    </submittedName>
</protein>
<gene>
    <name evidence="1" type="ORF">HPP92_018246</name>
</gene>
<dbReference type="EMBL" id="JADCNL010000009">
    <property type="protein sequence ID" value="KAG0466666.1"/>
    <property type="molecule type" value="Genomic_DNA"/>
</dbReference>
<comment type="caution">
    <text evidence="1">The sequence shown here is derived from an EMBL/GenBank/DDBJ whole genome shotgun (WGS) entry which is preliminary data.</text>
</comment>